<comment type="caution">
    <text evidence="1">The sequence shown here is derived from an EMBL/GenBank/DDBJ whole genome shotgun (WGS) entry which is preliminary data.</text>
</comment>
<dbReference type="Proteomes" id="UP000030170">
    <property type="component" value="Unassembled WGS sequence"/>
</dbReference>
<evidence type="ECO:0000313" key="2">
    <source>
        <dbReference type="Proteomes" id="UP000030170"/>
    </source>
</evidence>
<dbReference type="STRING" id="1497020.DO97_05480"/>
<dbReference type="Pfam" id="PF11866">
    <property type="entry name" value="DUF3386"/>
    <property type="match status" value="1"/>
</dbReference>
<dbReference type="RefSeq" id="WP_036533088.1">
    <property type="nucleotide sequence ID" value="NZ_JJML01000019.1"/>
</dbReference>
<evidence type="ECO:0000313" key="1">
    <source>
        <dbReference type="EMBL" id="KGF72772.1"/>
    </source>
</evidence>
<keyword evidence="2" id="KW-1185">Reference proteome</keyword>
<organism evidence="1 2">
    <name type="scientific">Neosynechococcus sphagnicola sy1</name>
    <dbReference type="NCBI Taxonomy" id="1497020"/>
    <lineage>
        <taxon>Bacteria</taxon>
        <taxon>Bacillati</taxon>
        <taxon>Cyanobacteriota</taxon>
        <taxon>Cyanophyceae</taxon>
        <taxon>Neosynechococcales</taxon>
        <taxon>Neosynechococcaceae</taxon>
        <taxon>Neosynechococcus</taxon>
    </lineage>
</organism>
<sequence length="216" mass="24433">MTTPLTARDLFRRAYENRYTWDRNFPGYTAEVQWKRGEAVASGTVRIHPDLSVEVMGVADETTQAEIQGQLREIVIHRVRRSFEDTHGKNSFEYGATDETGAVEILVSGKAMGDRYKVRNNEVCMVHRQIHGVVVTINTFSSQQTGTGYLSHRYDSVYHDGKTGVLKGASQFEDQYQPVGNYHILTRRVIQSQQDGQSITTEFAFSKVQILEPVAV</sequence>
<reference evidence="1 2" key="1">
    <citation type="journal article" date="2014" name="Mol. Ecol.">
        <title>Evolution of Synechococcus.</title>
        <authorList>
            <person name="Dvorak P."/>
            <person name="Casamatta D."/>
            <person name="Hasler P."/>
            <person name="Poulickova A."/>
            <person name="Ondrej V."/>
            <person name="Sanges R."/>
        </authorList>
    </citation>
    <scope>NUCLEOTIDE SEQUENCE [LARGE SCALE GENOMIC DNA]</scope>
    <source>
        <strain evidence="1 2">CAUP A 1101</strain>
    </source>
</reference>
<name>A0A098TLM3_9CYAN</name>
<protein>
    <recommendedName>
        <fullName evidence="3">DUF3386 domain-containing protein</fullName>
    </recommendedName>
</protein>
<dbReference type="InterPro" id="IPR021809">
    <property type="entry name" value="DUF3386"/>
</dbReference>
<dbReference type="EMBL" id="JJML01000019">
    <property type="protein sequence ID" value="KGF72772.1"/>
    <property type="molecule type" value="Genomic_DNA"/>
</dbReference>
<proteinExistence type="predicted"/>
<dbReference type="AlphaFoldDB" id="A0A098TLM3"/>
<accession>A0A098TLM3</accession>
<gene>
    <name evidence="1" type="ORF">DO97_05480</name>
</gene>
<dbReference type="OrthoDB" id="447919at2"/>
<evidence type="ECO:0008006" key="3">
    <source>
        <dbReference type="Google" id="ProtNLM"/>
    </source>
</evidence>